<reference evidence="2" key="1">
    <citation type="journal article" date="2014" name="Nat. Commun.">
        <title>The emerging biofuel crop Camelina sativa retains a highly undifferentiated hexaploid genome structure.</title>
        <authorList>
            <person name="Kagale S."/>
            <person name="Koh C."/>
            <person name="Nixon J."/>
            <person name="Bollina V."/>
            <person name="Clarke W.E."/>
            <person name="Tuteja R."/>
            <person name="Spillane C."/>
            <person name="Robinson S.J."/>
            <person name="Links M.G."/>
            <person name="Clarke C."/>
            <person name="Higgins E.E."/>
            <person name="Huebert T."/>
            <person name="Sharpe A.G."/>
            <person name="Parkin I.A."/>
        </authorList>
    </citation>
    <scope>NUCLEOTIDE SEQUENCE [LARGE SCALE GENOMIC DNA]</scope>
    <source>
        <strain evidence="2">cv. DH55</strain>
    </source>
</reference>
<dbReference type="Proteomes" id="UP000694864">
    <property type="component" value="Chromosome 7"/>
</dbReference>
<dbReference type="PANTHER" id="PTHR10775">
    <property type="entry name" value="OS08G0208400 PROTEIN"/>
    <property type="match status" value="1"/>
</dbReference>
<keyword evidence="2" id="KW-1185">Reference proteome</keyword>
<organism evidence="2 3">
    <name type="scientific">Camelina sativa</name>
    <name type="common">False flax</name>
    <name type="synonym">Myagrum sativum</name>
    <dbReference type="NCBI Taxonomy" id="90675"/>
    <lineage>
        <taxon>Eukaryota</taxon>
        <taxon>Viridiplantae</taxon>
        <taxon>Streptophyta</taxon>
        <taxon>Embryophyta</taxon>
        <taxon>Tracheophyta</taxon>
        <taxon>Spermatophyta</taxon>
        <taxon>Magnoliopsida</taxon>
        <taxon>eudicotyledons</taxon>
        <taxon>Gunneridae</taxon>
        <taxon>Pentapetalae</taxon>
        <taxon>rosids</taxon>
        <taxon>malvids</taxon>
        <taxon>Brassicales</taxon>
        <taxon>Brassicaceae</taxon>
        <taxon>Camelineae</taxon>
        <taxon>Camelina</taxon>
    </lineage>
</organism>
<sequence length="343" mass="39670">MLDKEWVHLIRLDPTYEIGAWKFVRTVAAELGDSGMVICPCVDCRNVDCHSCSVVVAHLVTRGMDETYKLGKNWYHHGEVNSGAEFVEKLNRWNDEICGLYQAAEFMDEEPLRNCENTEGEDKIDDEFFAKLPDAEPPLYPSCSSHSKLSAIVTLFRMKTQNSWSEKSFNDLLETLSEMLPDGSVLHTSLNDVKKFLKSFDMGYQKIHAYINDCCLFRKKYKKLDNCPKCKASRWKSNMHIGEVKKGVPLKVLRYFPIIPRLKRMFRSEEMAKDLRWHFSNKSNDGKIRHPIDSMTWDQMNNKYPSFAAEPRNIHLGLSTNGCNLFIMKNARYSRNGTTIAWP</sequence>
<gene>
    <name evidence="3" type="primary">LOC109125634</name>
</gene>
<reference evidence="3" key="2">
    <citation type="submission" date="2025-08" db="UniProtKB">
        <authorList>
            <consortium name="RefSeq"/>
        </authorList>
    </citation>
    <scope>IDENTIFICATION</scope>
    <source>
        <tissue evidence="3">Leaf</tissue>
    </source>
</reference>
<proteinExistence type="predicted"/>
<evidence type="ECO:0000313" key="3">
    <source>
        <dbReference type="RefSeq" id="XP_019083197.1"/>
    </source>
</evidence>
<accession>A0ABM1Q8V9</accession>
<evidence type="ECO:0000313" key="2">
    <source>
        <dbReference type="Proteomes" id="UP000694864"/>
    </source>
</evidence>
<protein>
    <submittedName>
        <fullName evidence="3">Uncharacterized protein LOC109125634</fullName>
    </submittedName>
</protein>
<evidence type="ECO:0000259" key="1">
    <source>
        <dbReference type="Pfam" id="PF13963"/>
    </source>
</evidence>
<dbReference type="Pfam" id="PF13963">
    <property type="entry name" value="Transpos_assoc"/>
    <property type="match status" value="1"/>
</dbReference>
<dbReference type="InterPro" id="IPR029480">
    <property type="entry name" value="Transpos_assoc"/>
</dbReference>
<dbReference type="Pfam" id="PF02992">
    <property type="entry name" value="Transposase_21"/>
    <property type="match status" value="1"/>
</dbReference>
<name>A0ABM1Q8V9_CAMSA</name>
<dbReference type="GeneID" id="109125634"/>
<dbReference type="InterPro" id="IPR004242">
    <property type="entry name" value="Transposase_21"/>
</dbReference>
<dbReference type="RefSeq" id="XP_019083197.1">
    <property type="nucleotide sequence ID" value="XM_019227652.1"/>
</dbReference>
<feature type="domain" description="Transposase-associated" evidence="1">
    <location>
        <begin position="4"/>
        <end position="79"/>
    </location>
</feature>
<dbReference type="PANTHER" id="PTHR10775:SF179">
    <property type="entry name" value="TRANSPOSON, EN_SPM-LIKE, TRANSPOSASE-ASSOCIATED DOMAIN PROTEIN"/>
    <property type="match status" value="1"/>
</dbReference>